<dbReference type="Gene3D" id="3.30.200.20">
    <property type="entry name" value="Phosphorylase Kinase, domain 1"/>
    <property type="match status" value="1"/>
</dbReference>
<evidence type="ECO:0000259" key="9">
    <source>
        <dbReference type="PROSITE" id="PS50011"/>
    </source>
</evidence>
<dbReference type="InterPro" id="IPR000719">
    <property type="entry name" value="Prot_kinase_dom"/>
</dbReference>
<keyword evidence="11" id="KW-1185">Reference proteome</keyword>
<feature type="region of interest" description="Disordered" evidence="8">
    <location>
        <begin position="412"/>
        <end position="435"/>
    </location>
</feature>
<protein>
    <submittedName>
        <fullName evidence="10">Mitogen activated protein kinase</fullName>
        <ecNumber evidence="10">2.7.11.24</ecNumber>
    </submittedName>
</protein>
<dbReference type="Pfam" id="PF00069">
    <property type="entry name" value="Pkinase"/>
    <property type="match status" value="1"/>
</dbReference>
<dbReference type="SUPFAM" id="SSF56112">
    <property type="entry name" value="Protein kinase-like (PK-like)"/>
    <property type="match status" value="1"/>
</dbReference>
<evidence type="ECO:0000313" key="11">
    <source>
        <dbReference type="Proteomes" id="UP001149813"/>
    </source>
</evidence>
<evidence type="ECO:0000256" key="4">
    <source>
        <dbReference type="ARBA" id="ARBA00022777"/>
    </source>
</evidence>
<keyword evidence="4 10" id="KW-0418">Kinase</keyword>
<keyword evidence="2 10" id="KW-0808">Transferase</keyword>
<organism evidence="10 11">
    <name type="scientific">Coemansia erecta</name>
    <dbReference type="NCBI Taxonomy" id="147472"/>
    <lineage>
        <taxon>Eukaryota</taxon>
        <taxon>Fungi</taxon>
        <taxon>Fungi incertae sedis</taxon>
        <taxon>Zoopagomycota</taxon>
        <taxon>Kickxellomycotina</taxon>
        <taxon>Kickxellomycetes</taxon>
        <taxon>Kickxellales</taxon>
        <taxon>Kickxellaceae</taxon>
        <taxon>Coemansia</taxon>
    </lineage>
</organism>
<proteinExistence type="inferred from homology"/>
<dbReference type="PROSITE" id="PS50011">
    <property type="entry name" value="PROTEIN_KINASE_DOM"/>
    <property type="match status" value="1"/>
</dbReference>
<dbReference type="InterPro" id="IPR017441">
    <property type="entry name" value="Protein_kinase_ATP_BS"/>
</dbReference>
<dbReference type="EC" id="2.7.11.24" evidence="10"/>
<evidence type="ECO:0000256" key="2">
    <source>
        <dbReference type="ARBA" id="ARBA00022679"/>
    </source>
</evidence>
<dbReference type="Gene3D" id="1.10.510.10">
    <property type="entry name" value="Transferase(Phosphotransferase) domain 1"/>
    <property type="match status" value="1"/>
</dbReference>
<evidence type="ECO:0000313" key="10">
    <source>
        <dbReference type="EMBL" id="KAJ1723377.1"/>
    </source>
</evidence>
<evidence type="ECO:0000256" key="7">
    <source>
        <dbReference type="RuleBase" id="RU000304"/>
    </source>
</evidence>
<keyword evidence="1 7" id="KW-0723">Serine/threonine-protein kinase</keyword>
<dbReference type="Proteomes" id="UP001149813">
    <property type="component" value="Unassembled WGS sequence"/>
</dbReference>
<dbReference type="GO" id="GO:0004707">
    <property type="term" value="F:MAP kinase activity"/>
    <property type="evidence" value="ECO:0007669"/>
    <property type="project" value="UniProtKB-EC"/>
</dbReference>
<dbReference type="EMBL" id="JANBOJ010000069">
    <property type="protein sequence ID" value="KAJ1723377.1"/>
    <property type="molecule type" value="Genomic_DNA"/>
</dbReference>
<dbReference type="InterPro" id="IPR011009">
    <property type="entry name" value="Kinase-like_dom_sf"/>
</dbReference>
<evidence type="ECO:0000256" key="3">
    <source>
        <dbReference type="ARBA" id="ARBA00022741"/>
    </source>
</evidence>
<evidence type="ECO:0000256" key="5">
    <source>
        <dbReference type="ARBA" id="ARBA00022840"/>
    </source>
</evidence>
<reference evidence="10" key="1">
    <citation type="submission" date="2022-07" db="EMBL/GenBank/DDBJ databases">
        <title>Phylogenomic reconstructions and comparative analyses of Kickxellomycotina fungi.</title>
        <authorList>
            <person name="Reynolds N.K."/>
            <person name="Stajich J.E."/>
            <person name="Barry K."/>
            <person name="Grigoriev I.V."/>
            <person name="Crous P."/>
            <person name="Smith M.E."/>
        </authorList>
    </citation>
    <scope>NUCLEOTIDE SEQUENCE</scope>
    <source>
        <strain evidence="10">NBRC 32514</strain>
    </source>
</reference>
<keyword evidence="3 6" id="KW-0547">Nucleotide-binding</keyword>
<evidence type="ECO:0000256" key="1">
    <source>
        <dbReference type="ARBA" id="ARBA00022527"/>
    </source>
</evidence>
<gene>
    <name evidence="10" type="primary">tmk1_2</name>
    <name evidence="10" type="ORF">LPJ53_002281</name>
</gene>
<evidence type="ECO:0000256" key="8">
    <source>
        <dbReference type="SAM" id="MobiDB-lite"/>
    </source>
</evidence>
<dbReference type="PROSITE" id="PS00108">
    <property type="entry name" value="PROTEIN_KINASE_ST"/>
    <property type="match status" value="1"/>
</dbReference>
<name>A0A9W7Y3V5_9FUNG</name>
<feature type="binding site" evidence="6">
    <location>
        <position position="56"/>
    </location>
    <ligand>
        <name>ATP</name>
        <dbReference type="ChEBI" id="CHEBI:30616"/>
    </ligand>
</feature>
<dbReference type="FunFam" id="1.10.510.10:FF:000013">
    <property type="entry name" value="Mitogen-activated protein kinase"/>
    <property type="match status" value="1"/>
</dbReference>
<comment type="caution">
    <text evidence="10">The sequence shown here is derived from an EMBL/GenBank/DDBJ whole genome shotgun (WGS) entry which is preliminary data.</text>
</comment>
<feature type="compositionally biased region" description="Polar residues" evidence="8">
    <location>
        <begin position="421"/>
        <end position="432"/>
    </location>
</feature>
<feature type="domain" description="Protein kinase" evidence="9">
    <location>
        <begin position="26"/>
        <end position="317"/>
    </location>
</feature>
<dbReference type="SMART" id="SM00220">
    <property type="entry name" value="S_TKc"/>
    <property type="match status" value="1"/>
</dbReference>
<evidence type="ECO:0000256" key="6">
    <source>
        <dbReference type="PROSITE-ProRule" id="PRU10141"/>
    </source>
</evidence>
<dbReference type="PANTHER" id="PTHR24055">
    <property type="entry name" value="MITOGEN-ACTIVATED PROTEIN KINASE"/>
    <property type="match status" value="1"/>
</dbReference>
<dbReference type="GO" id="GO:0005524">
    <property type="term" value="F:ATP binding"/>
    <property type="evidence" value="ECO:0007669"/>
    <property type="project" value="UniProtKB-UniRule"/>
</dbReference>
<dbReference type="PROSITE" id="PS00107">
    <property type="entry name" value="PROTEIN_KINASE_ATP"/>
    <property type="match status" value="1"/>
</dbReference>
<keyword evidence="5 6" id="KW-0067">ATP-binding</keyword>
<dbReference type="InterPro" id="IPR008271">
    <property type="entry name" value="Ser/Thr_kinase_AS"/>
</dbReference>
<dbReference type="InterPro" id="IPR050117">
    <property type="entry name" value="MAPK"/>
</dbReference>
<sequence length="453" mass="50731">MSQQQQQGQSQSQSRMRLPPSLDGAYRIIRDIGQGAYGLVCEAEHIETGQHVAIKKVSRVGEKEVLAKRSLREIKLMRHFSGHENIISLLDIDVANSPDFNEIYLIQELMEADLQLIIKSGQPLTDPHFQYFLYQICRGLKYIHSAGVLHRDLKPSNLLVNANCSLRICDFGLARGLAETPEGNIGFMTEYVATRWYRAPEIMLSFLSYTKAIDIWSVGCIFAELLGGKPLFKGRDYVDQLNQILQILGTPEDATLSRIGSERAQMYIRSLPYMPKVPWQRIFPNATPLALDLLERLLDFDPSTRITVDEILAHPYLKAYHNPDDEISCPVRCDMSFETITSMEHVKRMIIDEVIDFKRQADQETHDAAAAADAEMAAYMAHHDPAAGYPDSNAIPAGDSFAHAREYRSIDDSNEPGMAAQHQQYVGESGSMSAGDAAALERELAGGDDVEMH</sequence>
<dbReference type="OrthoDB" id="192887at2759"/>
<comment type="similarity">
    <text evidence="7">Belongs to the protein kinase superfamily.</text>
</comment>
<accession>A0A9W7Y3V5</accession>
<dbReference type="AlphaFoldDB" id="A0A9W7Y3V5"/>